<dbReference type="Proteomes" id="UP001469553">
    <property type="component" value="Unassembled WGS sequence"/>
</dbReference>
<organism evidence="1 2">
    <name type="scientific">Ameca splendens</name>
    <dbReference type="NCBI Taxonomy" id="208324"/>
    <lineage>
        <taxon>Eukaryota</taxon>
        <taxon>Metazoa</taxon>
        <taxon>Chordata</taxon>
        <taxon>Craniata</taxon>
        <taxon>Vertebrata</taxon>
        <taxon>Euteleostomi</taxon>
        <taxon>Actinopterygii</taxon>
        <taxon>Neopterygii</taxon>
        <taxon>Teleostei</taxon>
        <taxon>Neoteleostei</taxon>
        <taxon>Acanthomorphata</taxon>
        <taxon>Ovalentaria</taxon>
        <taxon>Atherinomorphae</taxon>
        <taxon>Cyprinodontiformes</taxon>
        <taxon>Goodeidae</taxon>
        <taxon>Ameca</taxon>
    </lineage>
</organism>
<protein>
    <submittedName>
        <fullName evidence="1">Uncharacterized protein</fullName>
    </submittedName>
</protein>
<name>A0ABV0XDY9_9TELE</name>
<evidence type="ECO:0000313" key="2">
    <source>
        <dbReference type="Proteomes" id="UP001469553"/>
    </source>
</evidence>
<reference evidence="1 2" key="1">
    <citation type="submission" date="2021-06" db="EMBL/GenBank/DDBJ databases">
        <authorList>
            <person name="Palmer J.M."/>
        </authorList>
    </citation>
    <scope>NUCLEOTIDE SEQUENCE [LARGE SCALE GENOMIC DNA]</scope>
    <source>
        <strain evidence="1 2">AS_MEX2019</strain>
        <tissue evidence="1">Muscle</tissue>
    </source>
</reference>
<dbReference type="EMBL" id="JAHRIP010000717">
    <property type="protein sequence ID" value="MEQ2279671.1"/>
    <property type="molecule type" value="Genomic_DNA"/>
</dbReference>
<proteinExistence type="predicted"/>
<keyword evidence="2" id="KW-1185">Reference proteome</keyword>
<sequence>MSAEILAAIFLTLDLYKTWIEGSFWTSYSATTCALQPAQGGDCPTEEKKTRLKKKSDSEHLCKKKKKKMSTGGEVQHFFHSVGSDSPSRPRQKFCGVFCPVEGSSEAKTLDFDALSACRGRSSGGRVIDRQSDISQPRKVEIRESTGKEALQNLDDKRVMSLYFKSSNPHYGVTLLWSTLN</sequence>
<accession>A0ABV0XDY9</accession>
<gene>
    <name evidence="1" type="ORF">AMECASPLE_011756</name>
</gene>
<comment type="caution">
    <text evidence="1">The sequence shown here is derived from an EMBL/GenBank/DDBJ whole genome shotgun (WGS) entry which is preliminary data.</text>
</comment>
<evidence type="ECO:0000313" key="1">
    <source>
        <dbReference type="EMBL" id="MEQ2279671.1"/>
    </source>
</evidence>